<accession>A0A4Y9QZG1</accession>
<comment type="caution">
    <text evidence="3">The sequence shown here is derived from an EMBL/GenBank/DDBJ whole genome shotgun (WGS) entry which is preliminary data.</text>
</comment>
<feature type="transmembrane region" description="Helical" evidence="1">
    <location>
        <begin position="40"/>
        <end position="58"/>
    </location>
</feature>
<reference evidence="3 4" key="1">
    <citation type="journal article" date="2018" name="J. Microbiol.">
        <title>Leifsonia flava sp. nov., a novel actinobacterium isolated from the rhizosphere of Aquilegia viridiflora.</title>
        <authorList>
            <person name="Cai Y."/>
            <person name="Tao W.Z."/>
            <person name="Ma Y.J."/>
            <person name="Cheng J."/>
            <person name="Zhang M.Y."/>
            <person name="Zhang Y.X."/>
        </authorList>
    </citation>
    <scope>NUCLEOTIDE SEQUENCE [LARGE SCALE GENOMIC DNA]</scope>
    <source>
        <strain evidence="3 4">SYP-B2174</strain>
    </source>
</reference>
<dbReference type="InterPro" id="IPR000160">
    <property type="entry name" value="GGDEF_dom"/>
</dbReference>
<dbReference type="InterPro" id="IPR029787">
    <property type="entry name" value="Nucleotide_cyclase"/>
</dbReference>
<keyword evidence="1" id="KW-1133">Transmembrane helix</keyword>
<name>A0A4Y9QZG1_9MICO</name>
<feature type="transmembrane region" description="Helical" evidence="1">
    <location>
        <begin position="64"/>
        <end position="84"/>
    </location>
</feature>
<feature type="domain" description="GGDEF" evidence="2">
    <location>
        <begin position="254"/>
        <end position="388"/>
    </location>
</feature>
<gene>
    <name evidence="3" type="ORF">E4M00_12790</name>
</gene>
<dbReference type="PROSITE" id="PS50887">
    <property type="entry name" value="GGDEF"/>
    <property type="match status" value="1"/>
</dbReference>
<keyword evidence="4" id="KW-1185">Reference proteome</keyword>
<dbReference type="InterPro" id="IPR043128">
    <property type="entry name" value="Rev_trsase/Diguanyl_cyclase"/>
</dbReference>
<evidence type="ECO:0000259" key="2">
    <source>
        <dbReference type="PROSITE" id="PS50887"/>
    </source>
</evidence>
<feature type="transmembrane region" description="Helical" evidence="1">
    <location>
        <begin position="188"/>
        <end position="213"/>
    </location>
</feature>
<organism evidence="3 4">
    <name type="scientific">Orlajensenia leifsoniae</name>
    <dbReference type="NCBI Taxonomy" id="2561933"/>
    <lineage>
        <taxon>Bacteria</taxon>
        <taxon>Bacillati</taxon>
        <taxon>Actinomycetota</taxon>
        <taxon>Actinomycetes</taxon>
        <taxon>Micrococcales</taxon>
        <taxon>Microbacteriaceae</taxon>
        <taxon>Orlajensenia</taxon>
    </lineage>
</organism>
<dbReference type="Proteomes" id="UP000298127">
    <property type="component" value="Unassembled WGS sequence"/>
</dbReference>
<evidence type="ECO:0000256" key="1">
    <source>
        <dbReference type="SAM" id="Phobius"/>
    </source>
</evidence>
<proteinExistence type="predicted"/>
<keyword evidence="1" id="KW-0472">Membrane</keyword>
<feature type="transmembrane region" description="Helical" evidence="1">
    <location>
        <begin position="155"/>
        <end position="176"/>
    </location>
</feature>
<protein>
    <submittedName>
        <fullName evidence="3">GGDEF domain-containing protein</fullName>
    </submittedName>
</protein>
<dbReference type="RefSeq" id="WP_135120889.1">
    <property type="nucleotide sequence ID" value="NZ_SPQZ01000004.1"/>
</dbReference>
<feature type="transmembrane region" description="Helical" evidence="1">
    <location>
        <begin position="121"/>
        <end position="143"/>
    </location>
</feature>
<evidence type="ECO:0000313" key="4">
    <source>
        <dbReference type="Proteomes" id="UP000298127"/>
    </source>
</evidence>
<keyword evidence="1" id="KW-0812">Transmembrane</keyword>
<dbReference type="Gene3D" id="3.30.70.270">
    <property type="match status" value="1"/>
</dbReference>
<dbReference type="EMBL" id="SPQZ01000004">
    <property type="protein sequence ID" value="TFV96932.1"/>
    <property type="molecule type" value="Genomic_DNA"/>
</dbReference>
<feature type="transmembrane region" description="Helical" evidence="1">
    <location>
        <begin position="96"/>
        <end position="115"/>
    </location>
</feature>
<dbReference type="AlphaFoldDB" id="A0A4Y9QZG1"/>
<sequence>MNIEFDLQSVVFVTALVVVVAGVTFIADTLVRRDEVAGRIWALAYLSGMLTVVSYLFWAANGDAWWAVAVGNAGYVATAGCMWVGARAYNNRPGFVWVFVVLITVASAIAVIIEGPSGGDWAGAGLMFIAIAAFAGGAGVESLTGSMGANPNARALAIVLLLQSAYYSVRTVLFFTGGPDTQLFQTGFGTITTSFIVVTVTIVGAISMSVLRADRARLRGVRRQRRPEEISGLAIGGLEALADGWMKRGSGYGRGIAVLAVRFDTLSAVATAFGRHAADEMCTAWTESVRAHCPPFSAVFEDVPGSLIVVTSIDQGTDARTIADRIVDGLLDPGMADLGGIRPTATIGVALSDPANPAEGARTLIDRAESTVQYAIVLGESVVIARDERADTSAG</sequence>
<feature type="transmembrane region" description="Helical" evidence="1">
    <location>
        <begin position="12"/>
        <end position="31"/>
    </location>
</feature>
<evidence type="ECO:0000313" key="3">
    <source>
        <dbReference type="EMBL" id="TFV96932.1"/>
    </source>
</evidence>
<dbReference type="SUPFAM" id="SSF55073">
    <property type="entry name" value="Nucleotide cyclase"/>
    <property type="match status" value="1"/>
</dbReference>